<keyword evidence="6" id="KW-1185">Reference proteome</keyword>
<feature type="domain" description="HTH luxR-type" evidence="4">
    <location>
        <begin position="177"/>
        <end position="242"/>
    </location>
</feature>
<dbReference type="Pfam" id="PF00196">
    <property type="entry name" value="GerE"/>
    <property type="match status" value="1"/>
</dbReference>
<dbReference type="PANTHER" id="PTHR44688">
    <property type="entry name" value="DNA-BINDING TRANSCRIPTIONAL ACTIVATOR DEVR_DOSR"/>
    <property type="match status" value="1"/>
</dbReference>
<gene>
    <name evidence="5" type="ORF">PQJ73_04760</name>
</gene>
<dbReference type="InterPro" id="IPR016032">
    <property type="entry name" value="Sig_transdc_resp-reg_C-effctor"/>
</dbReference>
<dbReference type="Proteomes" id="UP001165652">
    <property type="component" value="Unassembled WGS sequence"/>
</dbReference>
<reference evidence="5" key="1">
    <citation type="journal article" date="2023" name="Microbiol Resour">
        <title>Genome Sequences of Rhodoplanes serenus and Two Thermotolerant Strains, Rhodoplanes tepidamans and 'Rhodoplanes cryptolactis,' Further Refine the Genus.</title>
        <authorList>
            <person name="Rayyan A.A."/>
            <person name="Kyndt J.A."/>
        </authorList>
    </citation>
    <scope>NUCLEOTIDE SEQUENCE</scope>
    <source>
        <strain evidence="5">DSM 9987</strain>
    </source>
</reference>
<keyword evidence="2" id="KW-0238">DNA-binding</keyword>
<dbReference type="EMBL" id="JAQQLI010000004">
    <property type="protein sequence ID" value="MDC7784987.1"/>
    <property type="molecule type" value="Genomic_DNA"/>
</dbReference>
<reference evidence="5" key="2">
    <citation type="submission" date="2023-02" db="EMBL/GenBank/DDBJ databases">
        <authorList>
            <person name="Rayyan A."/>
            <person name="Meyer T."/>
            <person name="Kyndt J.A."/>
        </authorList>
    </citation>
    <scope>NUCLEOTIDE SEQUENCE</scope>
    <source>
        <strain evidence="5">DSM 9987</strain>
    </source>
</reference>
<dbReference type="PANTHER" id="PTHR44688:SF16">
    <property type="entry name" value="DNA-BINDING TRANSCRIPTIONAL ACTIVATOR DEVR_DOSR"/>
    <property type="match status" value="1"/>
</dbReference>
<dbReference type="PROSITE" id="PS00622">
    <property type="entry name" value="HTH_LUXR_1"/>
    <property type="match status" value="1"/>
</dbReference>
<evidence type="ECO:0000259" key="4">
    <source>
        <dbReference type="PROSITE" id="PS50043"/>
    </source>
</evidence>
<dbReference type="InterPro" id="IPR000792">
    <property type="entry name" value="Tscrpt_reg_LuxR_C"/>
</dbReference>
<evidence type="ECO:0000256" key="2">
    <source>
        <dbReference type="ARBA" id="ARBA00023125"/>
    </source>
</evidence>
<evidence type="ECO:0000256" key="3">
    <source>
        <dbReference type="ARBA" id="ARBA00023163"/>
    </source>
</evidence>
<evidence type="ECO:0000313" key="5">
    <source>
        <dbReference type="EMBL" id="MDC7784987.1"/>
    </source>
</evidence>
<accession>A0ABT5J6D1</accession>
<dbReference type="RefSeq" id="WP_272775831.1">
    <property type="nucleotide sequence ID" value="NZ_JAQQLI010000004.1"/>
</dbReference>
<keyword evidence="3" id="KW-0804">Transcription</keyword>
<proteinExistence type="predicted"/>
<protein>
    <submittedName>
        <fullName evidence="5">LuxR C-terminal-related transcriptional regulator</fullName>
    </submittedName>
</protein>
<dbReference type="SMART" id="SM00421">
    <property type="entry name" value="HTH_LUXR"/>
    <property type="match status" value="1"/>
</dbReference>
<dbReference type="InterPro" id="IPR036388">
    <property type="entry name" value="WH-like_DNA-bd_sf"/>
</dbReference>
<sequence length="249" mass="27326">MGGVARVRWTPETLIVGIAVVMPDGTLRDQNAAWRSMDRPRDRGDPAIDRDSEFLRTVWIDQARHFHEVIAGRCKLFTCLAEDRTSEGRTLLVAMPRGAEPPHPLTLLRLSMAGLLPIDPIGAESATASIPEPRFVMDLIVRTIEQTIRTAISSRPAVAEDRVSSGVADGTAVDDAHTAILRFLTPRQREILRLMGIGRSNAEIAAELGISMNTVKLHVSAILRRLDLGNRMQAIAIGARICDRRLGDS</sequence>
<evidence type="ECO:0000256" key="1">
    <source>
        <dbReference type="ARBA" id="ARBA00023015"/>
    </source>
</evidence>
<evidence type="ECO:0000313" key="6">
    <source>
        <dbReference type="Proteomes" id="UP001165652"/>
    </source>
</evidence>
<dbReference type="PROSITE" id="PS50043">
    <property type="entry name" value="HTH_LUXR_2"/>
    <property type="match status" value="1"/>
</dbReference>
<name>A0ABT5J6D1_RHOTP</name>
<keyword evidence="1" id="KW-0805">Transcription regulation</keyword>
<organism evidence="5 6">
    <name type="scientific">Rhodoplanes tepidamans</name>
    <name type="common">Rhodoplanes cryptolactis</name>
    <dbReference type="NCBI Taxonomy" id="200616"/>
    <lineage>
        <taxon>Bacteria</taxon>
        <taxon>Pseudomonadati</taxon>
        <taxon>Pseudomonadota</taxon>
        <taxon>Alphaproteobacteria</taxon>
        <taxon>Hyphomicrobiales</taxon>
        <taxon>Nitrobacteraceae</taxon>
        <taxon>Rhodoplanes</taxon>
    </lineage>
</organism>
<comment type="caution">
    <text evidence="5">The sequence shown here is derived from an EMBL/GenBank/DDBJ whole genome shotgun (WGS) entry which is preliminary data.</text>
</comment>
<dbReference type="Gene3D" id="1.10.10.10">
    <property type="entry name" value="Winged helix-like DNA-binding domain superfamily/Winged helix DNA-binding domain"/>
    <property type="match status" value="1"/>
</dbReference>
<dbReference type="PRINTS" id="PR00038">
    <property type="entry name" value="HTHLUXR"/>
</dbReference>
<dbReference type="SUPFAM" id="SSF46894">
    <property type="entry name" value="C-terminal effector domain of the bipartite response regulators"/>
    <property type="match status" value="1"/>
</dbReference>
<dbReference type="CDD" id="cd06170">
    <property type="entry name" value="LuxR_C_like"/>
    <property type="match status" value="1"/>
</dbReference>